<protein>
    <recommendedName>
        <fullName evidence="1">DUF7993 domain-containing protein</fullName>
    </recommendedName>
</protein>
<dbReference type="RefSeq" id="WP_274324338.1">
    <property type="nucleotide sequence ID" value="NZ_CP118158.1"/>
</dbReference>
<evidence type="ECO:0000313" key="2">
    <source>
        <dbReference type="EMBL" id="MFC7138724.1"/>
    </source>
</evidence>
<name>A0ABD5XYF7_9EURY</name>
<keyword evidence="3" id="KW-1185">Reference proteome</keyword>
<dbReference type="GeneID" id="78818966"/>
<feature type="domain" description="DUF7993" evidence="1">
    <location>
        <begin position="7"/>
        <end position="121"/>
    </location>
</feature>
<dbReference type="AlphaFoldDB" id="A0ABD5XYF7"/>
<reference evidence="2 3" key="1">
    <citation type="journal article" date="2019" name="Int. J. Syst. Evol. Microbiol.">
        <title>The Global Catalogue of Microorganisms (GCM) 10K type strain sequencing project: providing services to taxonomists for standard genome sequencing and annotation.</title>
        <authorList>
            <consortium name="The Broad Institute Genomics Platform"/>
            <consortium name="The Broad Institute Genome Sequencing Center for Infectious Disease"/>
            <person name="Wu L."/>
            <person name="Ma J."/>
        </authorList>
    </citation>
    <scope>NUCLEOTIDE SEQUENCE [LARGE SCALE GENOMIC DNA]</scope>
    <source>
        <strain evidence="2 3">XZYJT29</strain>
    </source>
</reference>
<comment type="caution">
    <text evidence="2">The sequence shown here is derived from an EMBL/GenBank/DDBJ whole genome shotgun (WGS) entry which is preliminary data.</text>
</comment>
<dbReference type="Proteomes" id="UP001596432">
    <property type="component" value="Unassembled WGS sequence"/>
</dbReference>
<evidence type="ECO:0000313" key="3">
    <source>
        <dbReference type="Proteomes" id="UP001596432"/>
    </source>
</evidence>
<sequence length="126" mass="13133">MSDDGDDRDGRALALRLAAAVEAGERETDDLAVVDEASAVEPTADGAFAYAIGRGETRLAEAFVHPDRIHVEFAGEPDRAASAAARAGLRVRPKAVRPPRTLVFVEGPDEVEAALDVLAAVGGTPE</sequence>
<gene>
    <name evidence="2" type="ORF">ACFQMA_02595</name>
</gene>
<dbReference type="Pfam" id="PF25956">
    <property type="entry name" value="DUF7993"/>
    <property type="match status" value="1"/>
</dbReference>
<evidence type="ECO:0000259" key="1">
    <source>
        <dbReference type="Pfam" id="PF25956"/>
    </source>
</evidence>
<proteinExistence type="predicted"/>
<accession>A0ABD5XYF7</accession>
<organism evidence="2 3">
    <name type="scientific">Halosimplex aquaticum</name>
    <dbReference type="NCBI Taxonomy" id="3026162"/>
    <lineage>
        <taxon>Archaea</taxon>
        <taxon>Methanobacteriati</taxon>
        <taxon>Methanobacteriota</taxon>
        <taxon>Stenosarchaea group</taxon>
        <taxon>Halobacteria</taxon>
        <taxon>Halobacteriales</taxon>
        <taxon>Haloarculaceae</taxon>
        <taxon>Halosimplex</taxon>
    </lineage>
</organism>
<dbReference type="EMBL" id="JBHTAS010000001">
    <property type="protein sequence ID" value="MFC7138724.1"/>
    <property type="molecule type" value="Genomic_DNA"/>
</dbReference>
<dbReference type="InterPro" id="IPR058306">
    <property type="entry name" value="DUF7993"/>
</dbReference>